<evidence type="ECO:0000256" key="3">
    <source>
        <dbReference type="ARBA" id="ARBA00023288"/>
    </source>
</evidence>
<feature type="compositionally biased region" description="Low complexity" evidence="4">
    <location>
        <begin position="116"/>
        <end position="129"/>
    </location>
</feature>
<accession>U1HYP1</accession>
<dbReference type="GeneID" id="19235810"/>
<dbReference type="Proteomes" id="UP000019373">
    <property type="component" value="Unassembled WGS sequence"/>
</dbReference>
<protein>
    <submittedName>
        <fullName evidence="5">Uncharacterized protein</fullName>
    </submittedName>
</protein>
<dbReference type="Pfam" id="PF15811">
    <property type="entry name" value="SVIP"/>
    <property type="match status" value="1"/>
</dbReference>
<dbReference type="EMBL" id="KE720872">
    <property type="protein sequence ID" value="ERF74619.1"/>
    <property type="molecule type" value="Genomic_DNA"/>
</dbReference>
<name>U1HYP1_ENDPU</name>
<keyword evidence="6" id="KW-1185">Reference proteome</keyword>
<dbReference type="eggNOG" id="ENOG502ST5U">
    <property type="taxonomic scope" value="Eukaryota"/>
</dbReference>
<evidence type="ECO:0000313" key="5">
    <source>
        <dbReference type="EMBL" id="ERF74619.1"/>
    </source>
</evidence>
<sequence length="129" mass="12909">MGNLCSKSANKPDAFPGQGRVVGTSSSQPASSAPLPRKITSNSPGKPLGGSSVNSGGNLDGAASDPRSAAAKAAEERAKAASRGTSGGKLSAQLEAQKKQTRSELLAAGSKEEQQARAADAVAEARNYN</sequence>
<gene>
    <name evidence="5" type="ORF">EPUS_00749</name>
</gene>
<dbReference type="OMA" id="CGKQSKD"/>
<feature type="compositionally biased region" description="Low complexity" evidence="4">
    <location>
        <begin position="49"/>
        <end position="72"/>
    </location>
</feature>
<feature type="region of interest" description="Disordered" evidence="4">
    <location>
        <begin position="1"/>
        <end position="129"/>
    </location>
</feature>
<reference evidence="6" key="1">
    <citation type="journal article" date="2014" name="BMC Genomics">
        <title>Genome characteristics reveal the impact of lichenization on lichen-forming fungus Endocarpon pusillum Hedwig (Verrucariales, Ascomycota).</title>
        <authorList>
            <person name="Wang Y.-Y."/>
            <person name="Liu B."/>
            <person name="Zhang X.-Y."/>
            <person name="Zhou Q.-M."/>
            <person name="Zhang T."/>
            <person name="Li H."/>
            <person name="Yu Y.-F."/>
            <person name="Zhang X.-L."/>
            <person name="Hao X.-Y."/>
            <person name="Wang M."/>
            <person name="Wang L."/>
            <person name="Wei J.-C."/>
        </authorList>
    </citation>
    <scope>NUCLEOTIDE SEQUENCE [LARGE SCALE GENOMIC DNA]</scope>
    <source>
        <strain evidence="6">Z07020 / HMAS-L-300199</strain>
    </source>
</reference>
<keyword evidence="3" id="KW-0449">Lipoprotein</keyword>
<evidence type="ECO:0000256" key="2">
    <source>
        <dbReference type="ARBA" id="ARBA00023139"/>
    </source>
</evidence>
<dbReference type="AlphaFoldDB" id="U1HYP1"/>
<dbReference type="InterPro" id="IPR031632">
    <property type="entry name" value="SVIP"/>
</dbReference>
<evidence type="ECO:0000256" key="1">
    <source>
        <dbReference type="ARBA" id="ARBA00022707"/>
    </source>
</evidence>
<dbReference type="RefSeq" id="XP_007799720.1">
    <property type="nucleotide sequence ID" value="XM_007801529.1"/>
</dbReference>
<proteinExistence type="predicted"/>
<keyword evidence="2" id="KW-0564">Palmitate</keyword>
<dbReference type="HOGENOM" id="CLU_133420_0_0_1"/>
<organism evidence="5 6">
    <name type="scientific">Endocarpon pusillum (strain Z07020 / HMAS-L-300199)</name>
    <name type="common">Lichen-forming fungus</name>
    <dbReference type="NCBI Taxonomy" id="1263415"/>
    <lineage>
        <taxon>Eukaryota</taxon>
        <taxon>Fungi</taxon>
        <taxon>Dikarya</taxon>
        <taxon>Ascomycota</taxon>
        <taxon>Pezizomycotina</taxon>
        <taxon>Eurotiomycetes</taxon>
        <taxon>Chaetothyriomycetidae</taxon>
        <taxon>Verrucariales</taxon>
        <taxon>Verrucariaceae</taxon>
        <taxon>Endocarpon</taxon>
    </lineage>
</organism>
<feature type="compositionally biased region" description="Low complexity" evidence="4">
    <location>
        <begin position="25"/>
        <end position="34"/>
    </location>
</feature>
<keyword evidence="1" id="KW-0519">Myristate</keyword>
<evidence type="ECO:0000313" key="6">
    <source>
        <dbReference type="Proteomes" id="UP000019373"/>
    </source>
</evidence>
<evidence type="ECO:0000256" key="4">
    <source>
        <dbReference type="SAM" id="MobiDB-lite"/>
    </source>
</evidence>